<evidence type="ECO:0000313" key="1">
    <source>
        <dbReference type="EMBL" id="MTD94459.1"/>
    </source>
</evidence>
<proteinExistence type="predicted"/>
<name>A0A6I3KJ65_9HYPH</name>
<protein>
    <recommendedName>
        <fullName evidence="3">Lipoprotein</fullName>
    </recommendedName>
</protein>
<comment type="caution">
    <text evidence="1">The sequence shown here is derived from an EMBL/GenBank/DDBJ whole genome shotgun (WGS) entry which is preliminary data.</text>
</comment>
<reference evidence="1 2" key="1">
    <citation type="submission" date="2019-11" db="EMBL/GenBank/DDBJ databases">
        <title>Identification of a novel strain.</title>
        <authorList>
            <person name="Xu Q."/>
            <person name="Wang G."/>
        </authorList>
    </citation>
    <scope>NUCLEOTIDE SEQUENCE [LARGE SCALE GENOMIC DNA]</scope>
    <source>
        <strain evidence="2">xq</strain>
    </source>
</reference>
<keyword evidence="2" id="KW-1185">Reference proteome</keyword>
<organism evidence="1 2">
    <name type="scientific">Hyphomicrobium album</name>
    <dbReference type="NCBI Taxonomy" id="2665159"/>
    <lineage>
        <taxon>Bacteria</taxon>
        <taxon>Pseudomonadati</taxon>
        <taxon>Pseudomonadota</taxon>
        <taxon>Alphaproteobacteria</taxon>
        <taxon>Hyphomicrobiales</taxon>
        <taxon>Hyphomicrobiaceae</taxon>
        <taxon>Hyphomicrobium</taxon>
    </lineage>
</organism>
<evidence type="ECO:0000313" key="2">
    <source>
        <dbReference type="Proteomes" id="UP000440694"/>
    </source>
</evidence>
<sequence length="218" mass="22149">MGQAATSAARVGAFVCVCGVLTLLTSGCGISSITSGLGSSVFGSSSSQSSPSPGVSEEQLLSAAKTDVGSVGTPVGEVAHGCPRLSISPHGGHLTIYEDGRAGDGLAIMHRGEITKTARECQIEPGRVTVRYGFSGRVLLGPRGHAGNVKLPINVTVTDAKRAKVTSDVVSVDAAVAVDNPIGYFSTVRTVTFEIPEGTRPGEFEVFVGFDQGAQGAG</sequence>
<dbReference type="EMBL" id="WMBQ01000001">
    <property type="protein sequence ID" value="MTD94459.1"/>
    <property type="molecule type" value="Genomic_DNA"/>
</dbReference>
<evidence type="ECO:0008006" key="3">
    <source>
        <dbReference type="Google" id="ProtNLM"/>
    </source>
</evidence>
<dbReference type="Proteomes" id="UP000440694">
    <property type="component" value="Unassembled WGS sequence"/>
</dbReference>
<gene>
    <name evidence="1" type="ORF">GIW81_08940</name>
</gene>
<dbReference type="AlphaFoldDB" id="A0A6I3KJ65"/>
<accession>A0A6I3KJ65</accession>